<gene>
    <name evidence="1" type="ORF">FG87_31870</name>
</gene>
<evidence type="ECO:0000313" key="2">
    <source>
        <dbReference type="Proteomes" id="UP000031364"/>
    </source>
</evidence>
<dbReference type="Proteomes" id="UP000031364">
    <property type="component" value="Unassembled WGS sequence"/>
</dbReference>
<accession>A0ABR4Z8I3</accession>
<dbReference type="EMBL" id="JNFP01000047">
    <property type="protein sequence ID" value="KIA61354.1"/>
    <property type="molecule type" value="Genomic_DNA"/>
</dbReference>
<name>A0ABR4Z8I3_9NOCA</name>
<proteinExistence type="predicted"/>
<keyword evidence="2" id="KW-1185">Reference proteome</keyword>
<reference evidence="1 2" key="1">
    <citation type="journal article" date="2014" name="Int. J. Syst. Evol. Microbiol.">
        <title>Nocardia vulneris sp. nov., isolated from wounds of human patients in North America.</title>
        <authorList>
            <person name="Lasker B.A."/>
            <person name="Bell M."/>
            <person name="Klenk H.P."/>
            <person name="Sproer C."/>
            <person name="Schumann C."/>
            <person name="Schumann P."/>
            <person name="Brown J.M."/>
        </authorList>
    </citation>
    <scope>NUCLEOTIDE SEQUENCE [LARGE SCALE GENOMIC DNA]</scope>
    <source>
        <strain evidence="1 2">W9851</strain>
    </source>
</reference>
<evidence type="ECO:0000313" key="1">
    <source>
        <dbReference type="EMBL" id="KIA61354.1"/>
    </source>
</evidence>
<protein>
    <submittedName>
        <fullName evidence="1">Uncharacterized protein</fullName>
    </submittedName>
</protein>
<comment type="caution">
    <text evidence="1">The sequence shown here is derived from an EMBL/GenBank/DDBJ whole genome shotgun (WGS) entry which is preliminary data.</text>
</comment>
<sequence length="219" mass="23854">MQALADTVNGDYISIIVHTGGLNMEVSTSPQDGAAGRRLDGLPLSEIIEKFRSLEAPQISELDGEYVRTMVHADSRLVEFVARLGVSVPIHHWHAKAFRPETATQGIGYNAMTVLGRPTRLYPMRTLVAPSRYDARPAFQLVYGAFRSPLGALRAVDELRTLSPGVYLGLGHLGLTARQRKVPIAFVLEGPIAQYRGDIGTPVPGFEIGIRELPALGTR</sequence>
<organism evidence="1 2">
    <name type="scientific">Nocardia vulneris</name>
    <dbReference type="NCBI Taxonomy" id="1141657"/>
    <lineage>
        <taxon>Bacteria</taxon>
        <taxon>Bacillati</taxon>
        <taxon>Actinomycetota</taxon>
        <taxon>Actinomycetes</taxon>
        <taxon>Mycobacteriales</taxon>
        <taxon>Nocardiaceae</taxon>
        <taxon>Nocardia</taxon>
    </lineage>
</organism>